<dbReference type="EMBL" id="BARS01046997">
    <property type="protein sequence ID" value="GAG35258.1"/>
    <property type="molecule type" value="Genomic_DNA"/>
</dbReference>
<evidence type="ECO:0000313" key="1">
    <source>
        <dbReference type="EMBL" id="GAG35258.1"/>
    </source>
</evidence>
<comment type="caution">
    <text evidence="1">The sequence shown here is derived from an EMBL/GenBank/DDBJ whole genome shotgun (WGS) entry which is preliminary data.</text>
</comment>
<organism evidence="1">
    <name type="scientific">marine sediment metagenome</name>
    <dbReference type="NCBI Taxonomy" id="412755"/>
    <lineage>
        <taxon>unclassified sequences</taxon>
        <taxon>metagenomes</taxon>
        <taxon>ecological metagenomes</taxon>
    </lineage>
</organism>
<accession>X0XF22</accession>
<proteinExistence type="predicted"/>
<name>X0XF22_9ZZZZ</name>
<feature type="non-terminal residue" evidence="1">
    <location>
        <position position="1"/>
    </location>
</feature>
<gene>
    <name evidence="1" type="ORF">S01H1_70658</name>
</gene>
<reference evidence="1" key="1">
    <citation type="journal article" date="2014" name="Front. Microbiol.">
        <title>High frequency of phylogenetically diverse reductive dehalogenase-homologous genes in deep subseafloor sedimentary metagenomes.</title>
        <authorList>
            <person name="Kawai M."/>
            <person name="Futagami T."/>
            <person name="Toyoda A."/>
            <person name="Takaki Y."/>
            <person name="Nishi S."/>
            <person name="Hori S."/>
            <person name="Arai W."/>
            <person name="Tsubouchi T."/>
            <person name="Morono Y."/>
            <person name="Uchiyama I."/>
            <person name="Ito T."/>
            <person name="Fujiyama A."/>
            <person name="Inagaki F."/>
            <person name="Takami H."/>
        </authorList>
    </citation>
    <scope>NUCLEOTIDE SEQUENCE</scope>
    <source>
        <strain evidence="1">Expedition CK06-06</strain>
    </source>
</reference>
<sequence length="37" mass="4029">YLSKGGGILDVHPWGYCQTFDKAKGNSNIKCKIDIGT</sequence>
<protein>
    <submittedName>
        <fullName evidence="1">Uncharacterized protein</fullName>
    </submittedName>
</protein>
<dbReference type="AlphaFoldDB" id="X0XF22"/>